<evidence type="ECO:0000313" key="3">
    <source>
        <dbReference type="Proteomes" id="UP000000496"/>
    </source>
</evidence>
<dbReference type="STRING" id="331113.SNE_A17780"/>
<dbReference type="EMBL" id="FR872582">
    <property type="protein sequence ID" value="CCB89655.1"/>
    <property type="molecule type" value="Genomic_DNA"/>
</dbReference>
<name>F8L5K8_SIMNZ</name>
<sequence length="160" mass="18588">MAIYDIFEHVERCVGQDERSSSHIELNRRYSNLTLGGEMPEEDPETKSRFFSALAARLFFFMLLLADMAWCVYATALFGISLMLNLLTGFRVSALRRFHRRRYLNFKRCFVCGISLAVALFSPALGTMFACTYFLMYDKKGIEEVVPSVLQDQFREFFTH</sequence>
<feature type="transmembrane region" description="Helical" evidence="1">
    <location>
        <begin position="109"/>
        <end position="136"/>
    </location>
</feature>
<dbReference type="RefSeq" id="WP_013944121.1">
    <property type="nucleotide sequence ID" value="NC_015713.1"/>
</dbReference>
<evidence type="ECO:0000313" key="2">
    <source>
        <dbReference type="EMBL" id="CCB89655.1"/>
    </source>
</evidence>
<gene>
    <name evidence="2" type="ordered locus">SNE_A17780</name>
</gene>
<organism evidence="2 3">
    <name type="scientific">Simkania negevensis (strain ATCC VR-1471 / DSM 27360 / Z)</name>
    <dbReference type="NCBI Taxonomy" id="331113"/>
    <lineage>
        <taxon>Bacteria</taxon>
        <taxon>Pseudomonadati</taxon>
        <taxon>Chlamydiota</taxon>
        <taxon>Chlamydiia</taxon>
        <taxon>Parachlamydiales</taxon>
        <taxon>Simkaniaceae</taxon>
        <taxon>Simkania</taxon>
    </lineage>
</organism>
<dbReference type="OrthoDB" id="9948947at2"/>
<keyword evidence="3" id="KW-1185">Reference proteome</keyword>
<dbReference type="Proteomes" id="UP000000496">
    <property type="component" value="Chromosome gsn.131"/>
</dbReference>
<keyword evidence="1" id="KW-1133">Transmembrane helix</keyword>
<dbReference type="AlphaFoldDB" id="F8L5K8"/>
<keyword evidence="1" id="KW-0812">Transmembrane</keyword>
<proteinExistence type="predicted"/>
<feature type="transmembrane region" description="Helical" evidence="1">
    <location>
        <begin position="58"/>
        <end position="88"/>
    </location>
</feature>
<reference key="1">
    <citation type="journal article" date="2011" name="Mol. Biol. Evol.">
        <title>Unity in variety -- the pan-genome of the Chlamydiae.</title>
        <authorList>
            <person name="Collingro A."/>
            <person name="Tischler P."/>
            <person name="Weinmaier T."/>
            <person name="Penz T."/>
            <person name="Heinz E."/>
            <person name="Brunham R.C."/>
            <person name="Read T.D."/>
            <person name="Bavoil P.M."/>
            <person name="Sachse K."/>
            <person name="Kahane S."/>
            <person name="Friedman M.G."/>
            <person name="Rattei T."/>
            <person name="Myers G.S.A."/>
            <person name="Horn M."/>
        </authorList>
    </citation>
    <scope>NUCLEOTIDE SEQUENCE</scope>
    <source>
        <strain>Z</strain>
    </source>
</reference>
<evidence type="ECO:0000256" key="1">
    <source>
        <dbReference type="SAM" id="Phobius"/>
    </source>
</evidence>
<dbReference type="HOGENOM" id="CLU_1650991_0_0_0"/>
<accession>F8L5K8</accession>
<protein>
    <submittedName>
        <fullName evidence="2">Uncharacterized protein</fullName>
    </submittedName>
</protein>
<keyword evidence="1" id="KW-0472">Membrane</keyword>
<reference evidence="2 3" key="2">
    <citation type="journal article" date="2011" name="Mol. Biol. Evol.">
        <title>Unity in variety--the pan-genome of the Chlamydiae.</title>
        <authorList>
            <person name="Collingro A."/>
            <person name="Tischler P."/>
            <person name="Weinmaier T."/>
            <person name="Penz T."/>
            <person name="Heinz E."/>
            <person name="Brunham R.C."/>
            <person name="Read T.D."/>
            <person name="Bavoil P.M."/>
            <person name="Sachse K."/>
            <person name="Kahane S."/>
            <person name="Friedman M.G."/>
            <person name="Rattei T."/>
            <person name="Myers G.S."/>
            <person name="Horn M."/>
        </authorList>
    </citation>
    <scope>NUCLEOTIDE SEQUENCE [LARGE SCALE GENOMIC DNA]</scope>
    <source>
        <strain evidence="3">ATCC VR-1471 / Z</strain>
    </source>
</reference>
<dbReference type="KEGG" id="sng:SNE_A17780"/>